<dbReference type="Pfam" id="PF14568">
    <property type="entry name" value="SUKH_6"/>
    <property type="match status" value="1"/>
</dbReference>
<protein>
    <submittedName>
        <fullName evidence="2">Cell wall assembly/cell proliferation coordinating protein, KNR4-like protein</fullName>
    </submittedName>
</protein>
<dbReference type="STRING" id="1265819.PGRAN_15622"/>
<dbReference type="RefSeq" id="WP_036068242.1">
    <property type="nucleotide sequence ID" value="NZ_AODD01000035.1"/>
</dbReference>
<dbReference type="InterPro" id="IPR018958">
    <property type="entry name" value="Knr4/Smi1-like_dom"/>
</dbReference>
<reference evidence="2 3" key="1">
    <citation type="journal article" date="2014" name="Int. J. Syst. Evol. Microbiol.">
        <title>Listeria floridensis sp. nov., Listeria aquatica sp. nov., Listeria cornellensis sp. nov., Listeria riparia sp. nov. and Listeria grandensis sp. nov., from agricultural and natural environments.</title>
        <authorList>
            <person name="den Bakker H.C."/>
            <person name="Warchocki S."/>
            <person name="Wright E.M."/>
            <person name="Allred A.F."/>
            <person name="Ahlstrom C."/>
            <person name="Manuel C.S."/>
            <person name="Stasiewicz M.J."/>
            <person name="Burrell A."/>
            <person name="Roof S."/>
            <person name="Strawn L."/>
            <person name="Fortes E.D."/>
            <person name="Nightingale K.K."/>
            <person name="Kephart D."/>
            <person name="Wiedmann M."/>
        </authorList>
    </citation>
    <scope>NUCLEOTIDE SEQUENCE [LARGE SCALE GENOMIC DNA]</scope>
    <source>
        <strain evidence="3">FSL F6-971</strain>
    </source>
</reference>
<dbReference type="Proteomes" id="UP000019253">
    <property type="component" value="Unassembled WGS sequence"/>
</dbReference>
<sequence length="143" mass="17068">MVYEFISNDTENEFYQLDKSEITQAEAGLELKFPQQLKDFYSEIGYGFLKSSNSNVNRLMDPESVRDFRLRKNDFEFFPDIEIYDEYEENKLIFFEASESALMSIGTTDTDNNIYYYDIPIAASLEEFLLKMMENDRYYFELL</sequence>
<feature type="domain" description="Knr4/Smi1-like" evidence="1">
    <location>
        <begin position="16"/>
        <end position="131"/>
    </location>
</feature>
<dbReference type="AlphaFoldDB" id="W7BFH7"/>
<gene>
    <name evidence="2" type="ORF">PGRAN_15622</name>
</gene>
<dbReference type="InterPro" id="IPR037883">
    <property type="entry name" value="Knr4/Smi1-like_sf"/>
</dbReference>
<keyword evidence="3" id="KW-1185">Reference proteome</keyword>
<dbReference type="SMART" id="SM00860">
    <property type="entry name" value="SMI1_KNR4"/>
    <property type="match status" value="1"/>
</dbReference>
<dbReference type="EMBL" id="AODD01000035">
    <property type="protein sequence ID" value="EUJ18508.1"/>
    <property type="molecule type" value="Genomic_DNA"/>
</dbReference>
<comment type="caution">
    <text evidence="2">The sequence shown here is derived from an EMBL/GenBank/DDBJ whole genome shotgun (WGS) entry which is preliminary data.</text>
</comment>
<dbReference type="Gene3D" id="3.40.1580.10">
    <property type="entry name" value="SMI1/KNR4-like"/>
    <property type="match status" value="1"/>
</dbReference>
<organism evidence="2 3">
    <name type="scientific">Listeria grandensis FSL F6-0971</name>
    <dbReference type="NCBI Taxonomy" id="1265819"/>
    <lineage>
        <taxon>Bacteria</taxon>
        <taxon>Bacillati</taxon>
        <taxon>Bacillota</taxon>
        <taxon>Bacilli</taxon>
        <taxon>Bacillales</taxon>
        <taxon>Listeriaceae</taxon>
        <taxon>Listeria</taxon>
    </lineage>
</organism>
<dbReference type="PATRIC" id="fig|1265819.5.peg.3111"/>
<evidence type="ECO:0000259" key="1">
    <source>
        <dbReference type="SMART" id="SM00860"/>
    </source>
</evidence>
<dbReference type="SUPFAM" id="SSF160631">
    <property type="entry name" value="SMI1/KNR4-like"/>
    <property type="match status" value="1"/>
</dbReference>
<evidence type="ECO:0000313" key="2">
    <source>
        <dbReference type="EMBL" id="EUJ18508.1"/>
    </source>
</evidence>
<evidence type="ECO:0000313" key="3">
    <source>
        <dbReference type="Proteomes" id="UP000019253"/>
    </source>
</evidence>
<dbReference type="OrthoDB" id="2635342at2"/>
<accession>W7BFH7</accession>
<name>W7BFH7_9LIST</name>
<proteinExistence type="predicted"/>